<comment type="caution">
    <text evidence="18">The sequence shown here is derived from an EMBL/GenBank/DDBJ whole genome shotgun (WGS) entry which is preliminary data.</text>
</comment>
<proteinExistence type="predicted"/>
<dbReference type="PROSITE" id="PS50113">
    <property type="entry name" value="PAC"/>
    <property type="match status" value="2"/>
</dbReference>
<dbReference type="CDD" id="cd00130">
    <property type="entry name" value="PAS"/>
    <property type="match status" value="2"/>
</dbReference>
<reference evidence="18 19" key="1">
    <citation type="submission" date="2017-12" db="EMBL/GenBank/DDBJ databases">
        <title>The genome sequence of Caulobacter sp. 410.</title>
        <authorList>
            <person name="Gao J."/>
            <person name="Mao X."/>
            <person name="Sun J."/>
        </authorList>
    </citation>
    <scope>NUCLEOTIDE SEQUENCE [LARGE SCALE GENOMIC DNA]</scope>
    <source>
        <strain evidence="18 19">410</strain>
    </source>
</reference>
<keyword evidence="9" id="KW-0677">Repeat</keyword>
<dbReference type="SUPFAM" id="SSF55785">
    <property type="entry name" value="PYP-like sensor domain (PAS domain)"/>
    <property type="match status" value="3"/>
</dbReference>
<keyword evidence="5" id="KW-0716">Sensory transduction</keyword>
<dbReference type="InterPro" id="IPR036890">
    <property type="entry name" value="HATPase_C_sf"/>
</dbReference>
<keyword evidence="14" id="KW-0843">Virulence</keyword>
<dbReference type="SMART" id="SM00065">
    <property type="entry name" value="GAF"/>
    <property type="match status" value="1"/>
</dbReference>
<dbReference type="InterPro" id="IPR013656">
    <property type="entry name" value="PAS_4"/>
</dbReference>
<evidence type="ECO:0000313" key="19">
    <source>
        <dbReference type="Proteomes" id="UP000234479"/>
    </source>
</evidence>
<keyword evidence="11" id="KW-0418">Kinase</keyword>
<evidence type="ECO:0000256" key="13">
    <source>
        <dbReference type="ARBA" id="ARBA00022991"/>
    </source>
</evidence>
<sequence length="770" mass="84434">MSFKVSKILAGGEVARLLEADGVIAGIGRPSAWPQPLRQQLEVLLGAAFPMFLIWGPERILIYNDAYRPILGDKHPGALGQPFWTVWPEVRATIEPIIEAAFSGAAAFYEDLPVTLHRKGQAEPACFTFSYSPIPVADEVPGVLCVCVETTSAAQERARREESERTVLFLDRLTRATSTLPSAEAVMMRAAQMIGEHMGVAICAYADMDPDQDGFTIRGDWAVSGSTSIVGRYRLADFGEMAVENLSRGLPLVINDNLAEIAAHEAATFQAIGIGATICMPLVRDGRLRALMAVHHKGPHFWTDRELALVREVTERSWAFVERVASQAELADSAAELRRITDAAPLLIAYIDRDERYRFVNRGYEAWFGRPREALQGQRVRAVLGAAYDRVKPYLEAALAGERVTFESRVDYPASGPRDVQVDYVPRRGADGGVVGLYAVISDVTERIEAERALLQSETRLRLATEFGEVGLWDVDNGDGALYWDDRVRALFGHSPGVPVTLDDFYGGLHHDDLEPTSRAYAAACDPAAQDLYDVEYRTIGAEDGIERWVAAKGRGVFDAEDRCLRVVGTAIDITARKQAEAARDLLMREVDHRARNALAIIQSIVRLTDAADPAEFRQAIHGRIEAMARAQSALARTQWRGGTIAEVVREELASAISTGARVRPSGGEIALPADQLQPLSMILHELATNATKYGALSVRGGRLEVSWASERQGWSLAWEEHEGPSVSAPSRSGFGSRLMANLARQLDGQIDFDWNRDGLSVRLRAGAPP</sequence>
<evidence type="ECO:0000313" key="18">
    <source>
        <dbReference type="EMBL" id="PLR28686.1"/>
    </source>
</evidence>
<keyword evidence="10" id="KW-0547">Nucleotide-binding</keyword>
<dbReference type="SMART" id="SM00911">
    <property type="entry name" value="HWE_HK"/>
    <property type="match status" value="1"/>
</dbReference>
<evidence type="ECO:0000256" key="6">
    <source>
        <dbReference type="ARBA" id="ARBA00022630"/>
    </source>
</evidence>
<keyword evidence="7" id="KW-0288">FMN</keyword>
<evidence type="ECO:0000256" key="1">
    <source>
        <dbReference type="ARBA" id="ARBA00000085"/>
    </source>
</evidence>
<dbReference type="Gene3D" id="2.10.70.100">
    <property type="match status" value="1"/>
</dbReference>
<dbReference type="SUPFAM" id="SSF55781">
    <property type="entry name" value="GAF domain-like"/>
    <property type="match status" value="1"/>
</dbReference>
<gene>
    <name evidence="18" type="ORF">SGCZBJ_01680</name>
</gene>
<evidence type="ECO:0000256" key="3">
    <source>
        <dbReference type="ARBA" id="ARBA00022543"/>
    </source>
</evidence>
<dbReference type="GO" id="GO:0004673">
    <property type="term" value="F:protein histidine kinase activity"/>
    <property type="evidence" value="ECO:0007669"/>
    <property type="project" value="UniProtKB-EC"/>
</dbReference>
<evidence type="ECO:0000256" key="8">
    <source>
        <dbReference type="ARBA" id="ARBA00022679"/>
    </source>
</evidence>
<dbReference type="InterPro" id="IPR000014">
    <property type="entry name" value="PAS"/>
</dbReference>
<dbReference type="InterPro" id="IPR016132">
    <property type="entry name" value="Phyto_chromo_attachment"/>
</dbReference>
<dbReference type="SMART" id="SM00091">
    <property type="entry name" value="PAS"/>
    <property type="match status" value="3"/>
</dbReference>
<dbReference type="Pfam" id="PF08447">
    <property type="entry name" value="PAS_3"/>
    <property type="match status" value="1"/>
</dbReference>
<dbReference type="Proteomes" id="UP000234479">
    <property type="component" value="Unassembled WGS sequence"/>
</dbReference>
<dbReference type="SMART" id="SM00086">
    <property type="entry name" value="PAC"/>
    <property type="match status" value="2"/>
</dbReference>
<keyword evidence="6" id="KW-0285">Flavoprotein</keyword>
<feature type="domain" description="PAC" evidence="17">
    <location>
        <begin position="404"/>
        <end position="456"/>
    </location>
</feature>
<keyword evidence="19" id="KW-1185">Reference proteome</keyword>
<evidence type="ECO:0000256" key="9">
    <source>
        <dbReference type="ARBA" id="ARBA00022737"/>
    </source>
</evidence>
<dbReference type="EMBL" id="PJRS01000006">
    <property type="protein sequence ID" value="PLR28686.1"/>
    <property type="molecule type" value="Genomic_DNA"/>
</dbReference>
<accession>A0A2N5DRJ6</accession>
<dbReference type="AlphaFoldDB" id="A0A2N5DRJ6"/>
<evidence type="ECO:0000256" key="10">
    <source>
        <dbReference type="ARBA" id="ARBA00022741"/>
    </source>
</evidence>
<keyword evidence="4" id="KW-0597">Phosphoprotein</keyword>
<dbReference type="Gene3D" id="3.30.565.10">
    <property type="entry name" value="Histidine kinase-like ATPase, C-terminal domain"/>
    <property type="match status" value="1"/>
</dbReference>
<dbReference type="InterPro" id="IPR011102">
    <property type="entry name" value="Sig_transdc_His_kinase_HWE"/>
</dbReference>
<dbReference type="PROSITE" id="PS50046">
    <property type="entry name" value="PHYTOCHROME_2"/>
    <property type="match status" value="1"/>
</dbReference>
<dbReference type="GO" id="GO:0005524">
    <property type="term" value="F:ATP binding"/>
    <property type="evidence" value="ECO:0007669"/>
    <property type="project" value="UniProtKB-KW"/>
</dbReference>
<evidence type="ECO:0000256" key="2">
    <source>
        <dbReference type="ARBA" id="ARBA00012438"/>
    </source>
</evidence>
<dbReference type="Gene3D" id="3.30.450.40">
    <property type="match status" value="1"/>
</dbReference>
<evidence type="ECO:0000259" key="17">
    <source>
        <dbReference type="PROSITE" id="PS50113"/>
    </source>
</evidence>
<dbReference type="InterPro" id="IPR035965">
    <property type="entry name" value="PAS-like_dom_sf"/>
</dbReference>
<evidence type="ECO:0000256" key="7">
    <source>
        <dbReference type="ARBA" id="ARBA00022643"/>
    </source>
</evidence>
<organism evidence="18 19">
    <name type="scientific">Caulobacter zeae</name>
    <dbReference type="NCBI Taxonomy" id="2055137"/>
    <lineage>
        <taxon>Bacteria</taxon>
        <taxon>Pseudomonadati</taxon>
        <taxon>Pseudomonadota</taxon>
        <taxon>Alphaproteobacteria</taxon>
        <taxon>Caulobacterales</taxon>
        <taxon>Caulobacteraceae</taxon>
        <taxon>Caulobacter</taxon>
    </lineage>
</organism>
<keyword evidence="15" id="KW-0675">Receptor</keyword>
<keyword evidence="13" id="KW-0157">Chromophore</keyword>
<dbReference type="InterPro" id="IPR003018">
    <property type="entry name" value="GAF"/>
</dbReference>
<evidence type="ECO:0000256" key="4">
    <source>
        <dbReference type="ARBA" id="ARBA00022553"/>
    </source>
</evidence>
<dbReference type="PANTHER" id="PTHR41523">
    <property type="entry name" value="TWO-COMPONENT SYSTEM SENSOR PROTEIN"/>
    <property type="match status" value="1"/>
</dbReference>
<dbReference type="InterPro" id="IPR001610">
    <property type="entry name" value="PAC"/>
</dbReference>
<keyword evidence="8" id="KW-0808">Transferase</keyword>
<dbReference type="Pfam" id="PF07536">
    <property type="entry name" value="HWE_HK"/>
    <property type="match status" value="1"/>
</dbReference>
<evidence type="ECO:0000256" key="15">
    <source>
        <dbReference type="ARBA" id="ARBA00023170"/>
    </source>
</evidence>
<dbReference type="Gene3D" id="3.30.450.20">
    <property type="entry name" value="PAS domain"/>
    <property type="match status" value="3"/>
</dbReference>
<dbReference type="RefSeq" id="WP_101716304.1">
    <property type="nucleotide sequence ID" value="NZ_PJRS01000006.1"/>
</dbReference>
<dbReference type="InterPro" id="IPR029016">
    <property type="entry name" value="GAF-like_dom_sf"/>
</dbReference>
<dbReference type="Pfam" id="PF08448">
    <property type="entry name" value="PAS_4"/>
    <property type="match status" value="1"/>
</dbReference>
<evidence type="ECO:0000256" key="14">
    <source>
        <dbReference type="ARBA" id="ARBA00023026"/>
    </source>
</evidence>
<evidence type="ECO:0000256" key="11">
    <source>
        <dbReference type="ARBA" id="ARBA00022777"/>
    </source>
</evidence>
<keyword evidence="12" id="KW-0067">ATP-binding</keyword>
<dbReference type="PANTHER" id="PTHR41523:SF8">
    <property type="entry name" value="ETHYLENE RESPONSE SENSOR PROTEIN"/>
    <property type="match status" value="1"/>
</dbReference>
<comment type="catalytic activity">
    <reaction evidence="1">
        <text>ATP + protein L-histidine = ADP + protein N-phospho-L-histidine.</text>
        <dbReference type="EC" id="2.7.13.3"/>
    </reaction>
</comment>
<dbReference type="InterPro" id="IPR000700">
    <property type="entry name" value="PAS-assoc_C"/>
</dbReference>
<name>A0A2N5DRJ6_9CAUL</name>
<dbReference type="EC" id="2.7.13.3" evidence="2"/>
<dbReference type="GO" id="GO:0009881">
    <property type="term" value="F:photoreceptor activity"/>
    <property type="evidence" value="ECO:0007669"/>
    <property type="project" value="UniProtKB-KW"/>
</dbReference>
<dbReference type="NCBIfam" id="TIGR00229">
    <property type="entry name" value="sensory_box"/>
    <property type="match status" value="2"/>
</dbReference>
<evidence type="ECO:0000256" key="12">
    <source>
        <dbReference type="ARBA" id="ARBA00022840"/>
    </source>
</evidence>
<dbReference type="Pfam" id="PF01590">
    <property type="entry name" value="GAF"/>
    <property type="match status" value="1"/>
</dbReference>
<protein>
    <recommendedName>
        <fullName evidence="2">histidine kinase</fullName>
        <ecNumber evidence="2">2.7.13.3</ecNumber>
    </recommendedName>
</protein>
<feature type="domain" description="Phytochrome chromophore attachment site" evidence="16">
    <location>
        <begin position="269"/>
        <end position="316"/>
    </location>
</feature>
<feature type="domain" description="PAC" evidence="17">
    <location>
        <begin position="533"/>
        <end position="586"/>
    </location>
</feature>
<evidence type="ECO:0000259" key="16">
    <source>
        <dbReference type="PROSITE" id="PS50046"/>
    </source>
</evidence>
<keyword evidence="3" id="KW-0600">Photoreceptor protein</keyword>
<dbReference type="OrthoDB" id="341208at2"/>
<evidence type="ECO:0000256" key="5">
    <source>
        <dbReference type="ARBA" id="ARBA00022606"/>
    </source>
</evidence>
<dbReference type="InterPro" id="IPR013655">
    <property type="entry name" value="PAS_fold_3"/>
</dbReference>